<evidence type="ECO:0000313" key="7">
    <source>
        <dbReference type="Proteomes" id="UP000663843"/>
    </source>
</evidence>
<dbReference type="PANTHER" id="PTHR19879">
    <property type="entry name" value="TRANSCRIPTION INITIATION FACTOR TFIID"/>
    <property type="match status" value="1"/>
</dbReference>
<protein>
    <recommendedName>
        <fullName evidence="5">Protein kinase domain-containing protein</fullName>
    </recommendedName>
</protein>
<evidence type="ECO:0000256" key="2">
    <source>
        <dbReference type="ARBA" id="ARBA00022737"/>
    </source>
</evidence>
<dbReference type="EMBL" id="CAJMWT010000145">
    <property type="protein sequence ID" value="CAE6338954.1"/>
    <property type="molecule type" value="Genomic_DNA"/>
</dbReference>
<feature type="repeat" description="WD" evidence="3">
    <location>
        <begin position="205"/>
        <end position="246"/>
    </location>
</feature>
<evidence type="ECO:0000256" key="1">
    <source>
        <dbReference type="ARBA" id="ARBA00022574"/>
    </source>
</evidence>
<sequence>MVDKVYLVIWLLTPVLHSLRTPLHSLPPSLQNMRFLKLKMKMLLLSIAIFVPSFLGLVAAIPVDTPWAIEAPVEAGATHLASRKSSRGGWATYYDTEGGRGACGKYNHNRELVVAIGKPLWDSTQGRSGASTLCGKTGTVRWRGKSVRVRVVDECPVCGYNDIDLSPSAFQKLADKDGKLIVSASDDHTLRIWDAQTGSLTARPFQGHTEPVNSAVFSPDGTCIASGSRDHTILIWDAPKGKILVGPLEGHTDWVWSVAFSPDGTRIASGSKDRTVRIWNADTGALIGEPSVGHSDTIFSVAFSPDGTRVVSGSRDKTIRIWDAYTGKTVVGPLEGHLDWVWSVSVSPDGTRIASGSRDFTIRVWDAQTGNMIAGPFNGHYSPVFSVAFSPDGTRIISGARNGVVYIWDAHNGLILLSLFGENNGAIRSANFSPDGKRILYGCGNSAAIVQTRTDTEAPMVDYISNKDVFDQLVEHGCIDMTPTIDPDGYSTSSVYGNGFGDLWKGRLTDGTDVAVKTWRFSFMSQEDPKQLKRAMKEVYNWTKVKHENIQELLGVAVFQERLSTVSPWMAYGNLGEYVSGRPDTDRYALCVQVATGLSHLHKEGMVHGDLRATNVLVSKDGILKLGNFDQSILAESTMVLSNATNLTEGTLRWMAPELLMGKDPDDESDQPVKRDKRTDVYALGMTFLEIITGRVPYAELETDYSVFGALQNKQRPTRPKELLMDNPKQGTTWRLLLWCWDYEPAGRPRAVDVLVMLSGLAGT</sequence>
<gene>
    <name evidence="6" type="ORF">RDB_LOCUS1509</name>
</gene>
<dbReference type="InterPro" id="IPR001245">
    <property type="entry name" value="Ser-Thr/Tyr_kinase_cat_dom"/>
</dbReference>
<dbReference type="InterPro" id="IPR020472">
    <property type="entry name" value="WD40_PAC1"/>
</dbReference>
<dbReference type="SUPFAM" id="SSF50685">
    <property type="entry name" value="Barwin-like endoglucanases"/>
    <property type="match status" value="1"/>
</dbReference>
<dbReference type="Gene3D" id="2.130.10.10">
    <property type="entry name" value="YVTN repeat-like/Quinoprotein amine dehydrogenase"/>
    <property type="match status" value="2"/>
</dbReference>
<dbReference type="SMART" id="SM00320">
    <property type="entry name" value="WD40"/>
    <property type="match status" value="7"/>
</dbReference>
<keyword evidence="4" id="KW-1133">Transmembrane helix</keyword>
<organism evidence="6 7">
    <name type="scientific">Rhizoctonia solani</name>
    <dbReference type="NCBI Taxonomy" id="456999"/>
    <lineage>
        <taxon>Eukaryota</taxon>
        <taxon>Fungi</taxon>
        <taxon>Dikarya</taxon>
        <taxon>Basidiomycota</taxon>
        <taxon>Agaricomycotina</taxon>
        <taxon>Agaricomycetes</taxon>
        <taxon>Cantharellales</taxon>
        <taxon>Ceratobasidiaceae</taxon>
        <taxon>Rhizoctonia</taxon>
    </lineage>
</organism>
<dbReference type="PROSITE" id="PS50294">
    <property type="entry name" value="WD_REPEATS_REGION"/>
    <property type="match status" value="5"/>
</dbReference>
<proteinExistence type="predicted"/>
<feature type="repeat" description="WD" evidence="3">
    <location>
        <begin position="177"/>
        <end position="203"/>
    </location>
</feature>
<dbReference type="Pfam" id="PF03330">
    <property type="entry name" value="DPBB_1"/>
    <property type="match status" value="1"/>
</dbReference>
<dbReference type="CDD" id="cd00200">
    <property type="entry name" value="WD40"/>
    <property type="match status" value="1"/>
</dbReference>
<dbReference type="Gene3D" id="2.40.40.10">
    <property type="entry name" value="RlpA-like domain"/>
    <property type="match status" value="1"/>
</dbReference>
<dbReference type="Proteomes" id="UP000663843">
    <property type="component" value="Unassembled WGS sequence"/>
</dbReference>
<dbReference type="PROSITE" id="PS50082">
    <property type="entry name" value="WD_REPEATS_2"/>
    <property type="match status" value="6"/>
</dbReference>
<keyword evidence="4" id="KW-0812">Transmembrane</keyword>
<dbReference type="OrthoDB" id="1744869at2759"/>
<feature type="repeat" description="WD" evidence="3">
    <location>
        <begin position="377"/>
        <end position="418"/>
    </location>
</feature>
<dbReference type="InterPro" id="IPR000719">
    <property type="entry name" value="Prot_kinase_dom"/>
</dbReference>
<dbReference type="Pfam" id="PF07714">
    <property type="entry name" value="PK_Tyr_Ser-Thr"/>
    <property type="match status" value="1"/>
</dbReference>
<dbReference type="PRINTS" id="PR00320">
    <property type="entry name" value="GPROTEINBRPT"/>
</dbReference>
<keyword evidence="2" id="KW-0677">Repeat</keyword>
<dbReference type="SUPFAM" id="SSF56112">
    <property type="entry name" value="Protein kinase-like (PK-like)"/>
    <property type="match status" value="1"/>
</dbReference>
<dbReference type="SUPFAM" id="SSF50978">
    <property type="entry name" value="WD40 repeat-like"/>
    <property type="match status" value="1"/>
</dbReference>
<dbReference type="InterPro" id="IPR019775">
    <property type="entry name" value="WD40_repeat_CS"/>
</dbReference>
<dbReference type="InterPro" id="IPR036322">
    <property type="entry name" value="WD40_repeat_dom_sf"/>
</dbReference>
<dbReference type="GO" id="GO:0005524">
    <property type="term" value="F:ATP binding"/>
    <property type="evidence" value="ECO:0007669"/>
    <property type="project" value="InterPro"/>
</dbReference>
<dbReference type="InterPro" id="IPR008266">
    <property type="entry name" value="Tyr_kinase_AS"/>
</dbReference>
<reference evidence="6" key="1">
    <citation type="submission" date="2021-01" db="EMBL/GenBank/DDBJ databases">
        <authorList>
            <person name="Kaushik A."/>
        </authorList>
    </citation>
    <scope>NUCLEOTIDE SEQUENCE</scope>
    <source>
        <strain evidence="6">AG2-2IIIB</strain>
    </source>
</reference>
<feature type="repeat" description="WD" evidence="3">
    <location>
        <begin position="248"/>
        <end position="289"/>
    </location>
</feature>
<dbReference type="CDD" id="cd22191">
    <property type="entry name" value="DPBB_RlpA_EXP_N-like"/>
    <property type="match status" value="1"/>
</dbReference>
<dbReference type="PANTHER" id="PTHR19879:SF9">
    <property type="entry name" value="TRANSCRIPTION INITIATION FACTOR TFIID SUBUNIT 5"/>
    <property type="match status" value="1"/>
</dbReference>
<accession>A0A8H2W8Z1</accession>
<dbReference type="Pfam" id="PF00400">
    <property type="entry name" value="WD40"/>
    <property type="match status" value="5"/>
</dbReference>
<dbReference type="Gene3D" id="1.10.510.10">
    <property type="entry name" value="Transferase(Phosphotransferase) domain 1"/>
    <property type="match status" value="1"/>
</dbReference>
<dbReference type="InterPro" id="IPR011009">
    <property type="entry name" value="Kinase-like_dom_sf"/>
</dbReference>
<feature type="repeat" description="WD" evidence="3">
    <location>
        <begin position="334"/>
        <end position="375"/>
    </location>
</feature>
<evidence type="ECO:0000256" key="3">
    <source>
        <dbReference type="PROSITE-ProRule" id="PRU00221"/>
    </source>
</evidence>
<name>A0A8H2W8Z1_9AGAM</name>
<keyword evidence="4" id="KW-0472">Membrane</keyword>
<dbReference type="PROSITE" id="PS00678">
    <property type="entry name" value="WD_REPEATS_1"/>
    <property type="match status" value="3"/>
</dbReference>
<dbReference type="InterPro" id="IPR015943">
    <property type="entry name" value="WD40/YVTN_repeat-like_dom_sf"/>
</dbReference>
<dbReference type="GO" id="GO:0004672">
    <property type="term" value="F:protein kinase activity"/>
    <property type="evidence" value="ECO:0007669"/>
    <property type="project" value="InterPro"/>
</dbReference>
<comment type="caution">
    <text evidence="6">The sequence shown here is derived from an EMBL/GenBank/DDBJ whole genome shotgun (WGS) entry which is preliminary data.</text>
</comment>
<evidence type="ECO:0000256" key="4">
    <source>
        <dbReference type="SAM" id="Phobius"/>
    </source>
</evidence>
<dbReference type="InterPro" id="IPR009009">
    <property type="entry name" value="RlpA-like_DPBB"/>
</dbReference>
<evidence type="ECO:0000259" key="5">
    <source>
        <dbReference type="PROSITE" id="PS50011"/>
    </source>
</evidence>
<feature type="transmembrane region" description="Helical" evidence="4">
    <location>
        <begin position="43"/>
        <end position="63"/>
    </location>
</feature>
<keyword evidence="1 3" id="KW-0853">WD repeat</keyword>
<dbReference type="PROSITE" id="PS50011">
    <property type="entry name" value="PROTEIN_KINASE_DOM"/>
    <property type="match status" value="1"/>
</dbReference>
<feature type="repeat" description="WD" evidence="3">
    <location>
        <begin position="291"/>
        <end position="332"/>
    </location>
</feature>
<dbReference type="InterPro" id="IPR036908">
    <property type="entry name" value="RlpA-like_sf"/>
</dbReference>
<dbReference type="AlphaFoldDB" id="A0A8H2W8Z1"/>
<dbReference type="InterPro" id="IPR001680">
    <property type="entry name" value="WD40_rpt"/>
</dbReference>
<feature type="domain" description="Protein kinase" evidence="5">
    <location>
        <begin position="490"/>
        <end position="761"/>
    </location>
</feature>
<evidence type="ECO:0000313" key="6">
    <source>
        <dbReference type="EMBL" id="CAE6338954.1"/>
    </source>
</evidence>
<dbReference type="PROSITE" id="PS00109">
    <property type="entry name" value="PROTEIN_KINASE_TYR"/>
    <property type="match status" value="1"/>
</dbReference>